<dbReference type="NCBIfam" id="TIGR04057">
    <property type="entry name" value="SusC_RagA_signa"/>
    <property type="match status" value="1"/>
</dbReference>
<keyword evidence="8" id="KW-0732">Signal</keyword>
<proteinExistence type="inferred from homology"/>
<keyword evidence="3 7" id="KW-1134">Transmembrane beta strand</keyword>
<protein>
    <submittedName>
        <fullName evidence="10">SusC/RagA family TonB-linked outer membrane protein</fullName>
    </submittedName>
</protein>
<keyword evidence="2 7" id="KW-0813">Transport</keyword>
<evidence type="ECO:0000313" key="11">
    <source>
        <dbReference type="Proteomes" id="UP000679220"/>
    </source>
</evidence>
<accession>A0A941F681</accession>
<organism evidence="10 11">
    <name type="scientific">Carboxylicivirga sediminis</name>
    <dbReference type="NCBI Taxonomy" id="2006564"/>
    <lineage>
        <taxon>Bacteria</taxon>
        <taxon>Pseudomonadati</taxon>
        <taxon>Bacteroidota</taxon>
        <taxon>Bacteroidia</taxon>
        <taxon>Marinilabiliales</taxon>
        <taxon>Marinilabiliaceae</taxon>
        <taxon>Carboxylicivirga</taxon>
    </lineage>
</organism>
<dbReference type="PROSITE" id="PS52016">
    <property type="entry name" value="TONB_DEPENDENT_REC_3"/>
    <property type="match status" value="1"/>
</dbReference>
<dbReference type="InterPro" id="IPR008969">
    <property type="entry name" value="CarboxyPept-like_regulatory"/>
</dbReference>
<evidence type="ECO:0000256" key="3">
    <source>
        <dbReference type="ARBA" id="ARBA00022452"/>
    </source>
</evidence>
<reference evidence="10" key="2">
    <citation type="submission" date="2021-04" db="EMBL/GenBank/DDBJ databases">
        <authorList>
            <person name="Zhang T."/>
            <person name="Zhang Y."/>
            <person name="Lu D."/>
            <person name="Zuo D."/>
            <person name="Du Z."/>
        </authorList>
    </citation>
    <scope>NUCLEOTIDE SEQUENCE</scope>
    <source>
        <strain evidence="10">JR1</strain>
    </source>
</reference>
<dbReference type="SUPFAM" id="SSF56935">
    <property type="entry name" value="Porins"/>
    <property type="match status" value="1"/>
</dbReference>
<evidence type="ECO:0000313" key="10">
    <source>
        <dbReference type="EMBL" id="MBR8536693.1"/>
    </source>
</evidence>
<dbReference type="InterPro" id="IPR023997">
    <property type="entry name" value="TonB-dep_OMP_SusC/RagA_CS"/>
</dbReference>
<dbReference type="Proteomes" id="UP000679220">
    <property type="component" value="Unassembled WGS sequence"/>
</dbReference>
<comment type="subcellular location">
    <subcellularLocation>
        <location evidence="1 7">Cell outer membrane</location>
        <topology evidence="1 7">Multi-pass membrane protein</topology>
    </subcellularLocation>
</comment>
<keyword evidence="4 7" id="KW-0812">Transmembrane</keyword>
<evidence type="ECO:0000256" key="5">
    <source>
        <dbReference type="ARBA" id="ARBA00023136"/>
    </source>
</evidence>
<dbReference type="GO" id="GO:0009279">
    <property type="term" value="C:cell outer membrane"/>
    <property type="evidence" value="ECO:0007669"/>
    <property type="project" value="UniProtKB-SubCell"/>
</dbReference>
<dbReference type="InterPro" id="IPR037066">
    <property type="entry name" value="Plug_dom_sf"/>
</dbReference>
<name>A0A941F681_9BACT</name>
<sequence>MRISVILLFGVLLQVSAASWAQKVDVSEAQTTYKELFQEVERQTGLITILSNDEMDINKEVVVKEGTFELKELYRQVLEDADMEFRIVDGYIVIKPSQKTVFIEEEAQQENKIYLEGFIVDAENNEPLLGVNVAVKGTAQGTVTDEKGTFTLVVEEQSGTLAFSYIGYEDQERPFSASSSFAIKLVPAVSSVDEVIVYATGLTKISKERATGSYSVMTRADIESSPNEEIARSLEGNVTGLQETYNPQTGENEITIRGVGTINSEQAPLIVVDGFPVEGNFSTINPNDIDNVTVLKDAAAASIWGARAGNGVIVITTRKGKNSGKFNVELGSYLKMGEELDLDYNVARASVDNQLAYEKYLVDNDYGTYWGVPDNLVDARDVYSKGVQAYWDHQRGAISEADLNATIARLKATNYEDDVKKYLLRKPVTQQHNVSISGSTDKASYYLSVLYNNVKGHFKESGDQKVLINFRNTYQLKDWLGLRFGITTEMKKTDNSGSNLGTIRDISPYEKLMNADGTYAQVDYGLNYAYMNPIAKTADGLPYDNWGYNPVEEMLNRDYITTYNNSRIQTGLDFKIIEGLHFSPSFQYEKFASKTENYNGEDTYYVRNMANDNVKYDELNNAVTEVYMPKGGILNQSFSETISYDLRNQINYDKKFGTDHEINLVAATEHIWKVTEGHGNILYGYDPESNTHAHPAYGYGSSAFNWNTLIPSYYGGSLPTGHFLRYSNTRLFSFFANGAYTFRQKYTLTGSYRTDASNMIVDDPKFRYSPFWSIGGSWNAKRESFLSDVDFLDQLTLRATYGISGNTVTTASTVPVISLSSSPSLRTGAHSGYVSDYGNPTLRWERINQLNVAVDFSLFNRLLYGSFEVYDKQSEDLLASVSVAPTYGSTLQTFNVAEVSNKGFEMSLNANLKFGDLTYNTGLNYSYNTSEVLSLQVAHIYPRTIPGYRFVEGEPVAPAYSWVYGGMNEDNLPTIVGENGITYTMNENIGSNGEQGQEVLRNMGTFIAPTVIGWSNTLQFKGFTFRSLITGKFGHVFRRSSFDYGMISRTKSFYHEDLNGLMEGKADEMGIPDLPNGYEFYSYRWGWYAPDLNTLVEDAGHIRLRELYLGYKLSDRIASSLGLDKLTVFAHARDLGTIWTANDKGIDPEYIKGNRFNPGASYTIGFNLGF</sequence>
<evidence type="ECO:0000256" key="7">
    <source>
        <dbReference type="PROSITE-ProRule" id="PRU01360"/>
    </source>
</evidence>
<dbReference type="Pfam" id="PF13715">
    <property type="entry name" value="CarbopepD_reg_2"/>
    <property type="match status" value="1"/>
</dbReference>
<dbReference type="Pfam" id="PF07715">
    <property type="entry name" value="Plug"/>
    <property type="match status" value="1"/>
</dbReference>
<dbReference type="Gene3D" id="2.60.40.1120">
    <property type="entry name" value="Carboxypeptidase-like, regulatory domain"/>
    <property type="match status" value="1"/>
</dbReference>
<dbReference type="InterPro" id="IPR039426">
    <property type="entry name" value="TonB-dep_rcpt-like"/>
</dbReference>
<dbReference type="InterPro" id="IPR036942">
    <property type="entry name" value="Beta-barrel_TonB_sf"/>
</dbReference>
<dbReference type="SUPFAM" id="SSF49464">
    <property type="entry name" value="Carboxypeptidase regulatory domain-like"/>
    <property type="match status" value="1"/>
</dbReference>
<keyword evidence="6 7" id="KW-0998">Cell outer membrane</keyword>
<gene>
    <name evidence="10" type="ORF">KDU71_14045</name>
</gene>
<dbReference type="RefSeq" id="WP_212191720.1">
    <property type="nucleotide sequence ID" value="NZ_JAGTAR010000021.1"/>
</dbReference>
<keyword evidence="11" id="KW-1185">Reference proteome</keyword>
<feature type="domain" description="TonB-dependent receptor plug" evidence="9">
    <location>
        <begin position="207"/>
        <end position="312"/>
    </location>
</feature>
<evidence type="ECO:0000259" key="9">
    <source>
        <dbReference type="Pfam" id="PF07715"/>
    </source>
</evidence>
<dbReference type="NCBIfam" id="TIGR04056">
    <property type="entry name" value="OMP_RagA_SusC"/>
    <property type="match status" value="1"/>
</dbReference>
<evidence type="ECO:0000256" key="1">
    <source>
        <dbReference type="ARBA" id="ARBA00004571"/>
    </source>
</evidence>
<comment type="similarity">
    <text evidence="7">Belongs to the TonB-dependent receptor family.</text>
</comment>
<keyword evidence="5 7" id="KW-0472">Membrane</keyword>
<evidence type="ECO:0000256" key="6">
    <source>
        <dbReference type="ARBA" id="ARBA00023237"/>
    </source>
</evidence>
<dbReference type="InterPro" id="IPR023996">
    <property type="entry name" value="TonB-dep_OMP_SusC/RagA"/>
</dbReference>
<evidence type="ECO:0000256" key="2">
    <source>
        <dbReference type="ARBA" id="ARBA00022448"/>
    </source>
</evidence>
<dbReference type="InterPro" id="IPR012910">
    <property type="entry name" value="Plug_dom"/>
</dbReference>
<evidence type="ECO:0000256" key="4">
    <source>
        <dbReference type="ARBA" id="ARBA00022692"/>
    </source>
</evidence>
<feature type="chain" id="PRO_5037935033" evidence="8">
    <location>
        <begin position="18"/>
        <end position="1170"/>
    </location>
</feature>
<evidence type="ECO:0000256" key="8">
    <source>
        <dbReference type="SAM" id="SignalP"/>
    </source>
</evidence>
<dbReference type="Gene3D" id="2.170.130.10">
    <property type="entry name" value="TonB-dependent receptor, plug domain"/>
    <property type="match status" value="1"/>
</dbReference>
<comment type="caution">
    <text evidence="10">The sequence shown here is derived from an EMBL/GenBank/DDBJ whole genome shotgun (WGS) entry which is preliminary data.</text>
</comment>
<reference evidence="10" key="1">
    <citation type="journal article" date="2018" name="Int. J. Syst. Evol. Microbiol.">
        <title>Carboxylicivirga sediminis sp. nov., isolated from coastal sediment.</title>
        <authorList>
            <person name="Wang F.Q."/>
            <person name="Ren L.H."/>
            <person name="Zou R.J."/>
            <person name="Sun Y.Z."/>
            <person name="Liu X.J."/>
            <person name="Jiang F."/>
            <person name="Liu L.J."/>
        </authorList>
    </citation>
    <scope>NUCLEOTIDE SEQUENCE</scope>
    <source>
        <strain evidence="10">JR1</strain>
    </source>
</reference>
<feature type="signal peptide" evidence="8">
    <location>
        <begin position="1"/>
        <end position="17"/>
    </location>
</feature>
<dbReference type="Gene3D" id="2.40.170.20">
    <property type="entry name" value="TonB-dependent receptor, beta-barrel domain"/>
    <property type="match status" value="1"/>
</dbReference>
<dbReference type="EMBL" id="JAGTAR010000021">
    <property type="protein sequence ID" value="MBR8536693.1"/>
    <property type="molecule type" value="Genomic_DNA"/>
</dbReference>
<dbReference type="AlphaFoldDB" id="A0A941F681"/>